<dbReference type="Pfam" id="PF12706">
    <property type="entry name" value="Lactamase_B_2"/>
    <property type="match status" value="1"/>
</dbReference>
<dbReference type="InterPro" id="IPR036866">
    <property type="entry name" value="RibonucZ/Hydroxyglut_hydro"/>
</dbReference>
<evidence type="ECO:0000313" key="2">
    <source>
        <dbReference type="EMBL" id="RXI58097.1"/>
    </source>
</evidence>
<organism evidence="2 3">
    <name type="scientific">Clostridium tetani</name>
    <dbReference type="NCBI Taxonomy" id="1513"/>
    <lineage>
        <taxon>Bacteria</taxon>
        <taxon>Bacillati</taxon>
        <taxon>Bacillota</taxon>
        <taxon>Clostridia</taxon>
        <taxon>Eubacteriales</taxon>
        <taxon>Clostridiaceae</taxon>
        <taxon>Clostridium</taxon>
    </lineage>
</organism>
<protein>
    <submittedName>
        <fullName evidence="2">MBL fold metallo-hydrolase</fullName>
    </submittedName>
</protein>
<dbReference type="InterPro" id="IPR001279">
    <property type="entry name" value="Metallo-B-lactamas"/>
</dbReference>
<gene>
    <name evidence="2" type="ORF">DP131_03105</name>
</gene>
<dbReference type="PANTHER" id="PTHR47619:SF1">
    <property type="entry name" value="EXODEOXYRIBONUCLEASE WALJ"/>
    <property type="match status" value="1"/>
</dbReference>
<dbReference type="RefSeq" id="WP_128993116.1">
    <property type="nucleotide sequence ID" value="NZ_QMAU01000015.1"/>
</dbReference>
<evidence type="ECO:0000313" key="3">
    <source>
        <dbReference type="Proteomes" id="UP000290273"/>
    </source>
</evidence>
<dbReference type="Proteomes" id="UP000290273">
    <property type="component" value="Unassembled WGS sequence"/>
</dbReference>
<comment type="caution">
    <text evidence="2">The sequence shown here is derived from an EMBL/GenBank/DDBJ whole genome shotgun (WGS) entry which is preliminary data.</text>
</comment>
<dbReference type="Gene3D" id="3.60.15.10">
    <property type="entry name" value="Ribonuclease Z/Hydroxyacylglutathione hydrolase-like"/>
    <property type="match status" value="1"/>
</dbReference>
<reference evidence="2 3" key="1">
    <citation type="submission" date="2018-06" db="EMBL/GenBank/DDBJ databases">
        <title>Genome conservation of Clostridium tetani.</title>
        <authorList>
            <person name="Bruggemann H."/>
            <person name="Popoff M.R."/>
        </authorList>
    </citation>
    <scope>NUCLEOTIDE SEQUENCE [LARGE SCALE GENOMIC DNA]</scope>
    <source>
        <strain evidence="2 3">63.05</strain>
    </source>
</reference>
<accession>A0ABY0ERT9</accession>
<proteinExistence type="predicted"/>
<feature type="domain" description="Metallo-beta-lactamase" evidence="1">
    <location>
        <begin position="11"/>
        <end position="177"/>
    </location>
</feature>
<dbReference type="InterPro" id="IPR052533">
    <property type="entry name" value="WalJ/YycJ-like"/>
</dbReference>
<sequence length="260" mass="29680">MELKVLGSGSSGNCYLLQGKEETLIIECGLPYKTILKGLDFNLSNVVGCLISHEHKDHSKAVQDLVKNGIDVYSSKGTFEAIEVKGYRTNIIESEKAIKIGNFVILPFETEHDANEPLGFLIYQKDMGKLLFITDSYYCQYRFENVDHILIECNYSNKILQEKELPKTLKNRIIKSHFELENVKEFLKATDLKETKEIILIHLSDGNSNAVQFKTDIERATGKPTYIADKGLDLELEGIFNFKVKKKRRKSKFLKLHNGL</sequence>
<dbReference type="PANTHER" id="PTHR47619">
    <property type="entry name" value="METALLO-HYDROLASE YYCJ-RELATED"/>
    <property type="match status" value="1"/>
</dbReference>
<evidence type="ECO:0000259" key="1">
    <source>
        <dbReference type="SMART" id="SM00849"/>
    </source>
</evidence>
<dbReference type="SUPFAM" id="SSF56281">
    <property type="entry name" value="Metallo-hydrolase/oxidoreductase"/>
    <property type="match status" value="1"/>
</dbReference>
<dbReference type="EMBL" id="QMAU01000015">
    <property type="protein sequence ID" value="RXI58097.1"/>
    <property type="molecule type" value="Genomic_DNA"/>
</dbReference>
<name>A0ABY0ERT9_CLOTA</name>
<dbReference type="SMART" id="SM00849">
    <property type="entry name" value="Lactamase_B"/>
    <property type="match status" value="1"/>
</dbReference>